<sequence length="161" mass="18421">MSNSNYITPEGARRLREEFEYLWKVERPRVTQAVSDAAAEGDRSENAEYIYGKKRLREIDRRVRFLMKRLDVLTVVEDQPERKGKIFFGAWVRLENEEGNEVVYRIVGPDEFDPGKGYISVDSPMAKALIGKQEGDEVVVRRPAGVATFTIIDVGYKPFCG</sequence>
<feature type="domain" description="Transcription elongation factor GreA/GreB N-terminal" evidence="6">
    <location>
        <begin position="5"/>
        <end position="74"/>
    </location>
</feature>
<dbReference type="FunFam" id="3.10.50.30:FF:000001">
    <property type="entry name" value="Transcription elongation factor GreA"/>
    <property type="match status" value="1"/>
</dbReference>
<dbReference type="HAMAP" id="MF_00930">
    <property type="entry name" value="GreB"/>
    <property type="match status" value="1"/>
</dbReference>
<dbReference type="InterPro" id="IPR022691">
    <property type="entry name" value="Tscrpt_elong_fac_GreA/B_N"/>
</dbReference>
<evidence type="ECO:0000256" key="4">
    <source>
        <dbReference type="HAMAP-Rule" id="MF_00930"/>
    </source>
</evidence>
<dbReference type="GO" id="GO:0003746">
    <property type="term" value="F:translation elongation factor activity"/>
    <property type="evidence" value="ECO:0007669"/>
    <property type="project" value="UniProtKB-KW"/>
</dbReference>
<dbReference type="Proteomes" id="UP000007721">
    <property type="component" value="Chromosome"/>
</dbReference>
<dbReference type="eggNOG" id="COG0782">
    <property type="taxonomic scope" value="Bacteria"/>
</dbReference>
<evidence type="ECO:0000313" key="8">
    <source>
        <dbReference type="Proteomes" id="UP000007721"/>
    </source>
</evidence>
<evidence type="ECO:0000256" key="2">
    <source>
        <dbReference type="ARBA" id="ARBA00023125"/>
    </source>
</evidence>
<organism evidence="7 8">
    <name type="scientific">Geotalea daltonii (strain DSM 22248 / JCM 15807 / FRC-32)</name>
    <name type="common">Geobacter daltonii</name>
    <dbReference type="NCBI Taxonomy" id="316067"/>
    <lineage>
        <taxon>Bacteria</taxon>
        <taxon>Pseudomonadati</taxon>
        <taxon>Thermodesulfobacteriota</taxon>
        <taxon>Desulfuromonadia</taxon>
        <taxon>Geobacterales</taxon>
        <taxon>Geobacteraceae</taxon>
        <taxon>Geotalea</taxon>
    </lineage>
</organism>
<dbReference type="InterPro" id="IPR028624">
    <property type="entry name" value="Tscrpt_elong_fac_GreA/B"/>
</dbReference>
<comment type="function">
    <text evidence="4">Necessary for efficient RNA polymerase transcription elongation past template-encoded arresting sites. The arresting sites in DNA have the property of trapping a certain fraction of elongating RNA polymerases that pass through, resulting in locked ternary complexes. Cleavage of the nascent transcript by cleavage factors such as GreA or GreB allows the resumption of elongation from the new 3'terminus. GreB releases sequences of up to 9 nucleotides in length.</text>
</comment>
<dbReference type="GO" id="GO:0006354">
    <property type="term" value="P:DNA-templated transcription elongation"/>
    <property type="evidence" value="ECO:0007669"/>
    <property type="project" value="TreeGrafter"/>
</dbReference>
<keyword evidence="1 4" id="KW-0805">Transcription regulation</keyword>
<dbReference type="NCBIfam" id="TIGR01461">
    <property type="entry name" value="greB"/>
    <property type="match status" value="1"/>
</dbReference>
<comment type="similarity">
    <text evidence="4">Belongs to the GreA/GreB family. GreB subfamily.</text>
</comment>
<dbReference type="InterPro" id="IPR018151">
    <property type="entry name" value="TF_GreA/GreB_CS"/>
</dbReference>
<dbReference type="Pfam" id="PF01272">
    <property type="entry name" value="GreA_GreB"/>
    <property type="match status" value="1"/>
</dbReference>
<dbReference type="PANTHER" id="PTHR30437">
    <property type="entry name" value="TRANSCRIPTION ELONGATION FACTOR GREA"/>
    <property type="match status" value="1"/>
</dbReference>
<evidence type="ECO:0000259" key="6">
    <source>
        <dbReference type="Pfam" id="PF03449"/>
    </source>
</evidence>
<dbReference type="KEGG" id="geo:Geob_3101"/>
<proteinExistence type="inferred from homology"/>
<dbReference type="NCBIfam" id="NF002506">
    <property type="entry name" value="PRK01885.1"/>
    <property type="match status" value="1"/>
</dbReference>
<evidence type="ECO:0000256" key="3">
    <source>
        <dbReference type="ARBA" id="ARBA00023163"/>
    </source>
</evidence>
<dbReference type="SUPFAM" id="SSF54534">
    <property type="entry name" value="FKBP-like"/>
    <property type="match status" value="1"/>
</dbReference>
<dbReference type="OrthoDB" id="5511940at2"/>
<keyword evidence="2 4" id="KW-0238">DNA-binding</keyword>
<keyword evidence="3 4" id="KW-0804">Transcription</keyword>
<keyword evidence="7" id="KW-0648">Protein biosynthesis</keyword>
<dbReference type="InterPro" id="IPR023459">
    <property type="entry name" value="Tscrpt_elong_fac_GreA/B_fam"/>
</dbReference>
<name>B9M3M3_GEODF</name>
<dbReference type="GO" id="GO:0070063">
    <property type="term" value="F:RNA polymerase binding"/>
    <property type="evidence" value="ECO:0007669"/>
    <property type="project" value="InterPro"/>
</dbReference>
<dbReference type="HAMAP" id="MF_00105">
    <property type="entry name" value="GreA_GreB"/>
    <property type="match status" value="1"/>
</dbReference>
<dbReference type="STRING" id="316067.Geob_3101"/>
<evidence type="ECO:0000313" key="7">
    <source>
        <dbReference type="EMBL" id="ACM21444.1"/>
    </source>
</evidence>
<dbReference type="EMBL" id="CP001390">
    <property type="protein sequence ID" value="ACM21444.1"/>
    <property type="molecule type" value="Genomic_DNA"/>
</dbReference>
<feature type="domain" description="Transcription elongation factor GreA/GreB C-terminal" evidence="5">
    <location>
        <begin position="82"/>
        <end position="156"/>
    </location>
</feature>
<dbReference type="PROSITE" id="PS00830">
    <property type="entry name" value="GREAB_2"/>
    <property type="match status" value="1"/>
</dbReference>
<dbReference type="Gene3D" id="1.10.287.180">
    <property type="entry name" value="Transcription elongation factor, GreA/GreB, N-terminal domain"/>
    <property type="match status" value="1"/>
</dbReference>
<reference evidence="7 8" key="1">
    <citation type="submission" date="2009-01" db="EMBL/GenBank/DDBJ databases">
        <title>Complete sequence of Geobacter sp. FRC-32.</title>
        <authorList>
            <consortium name="US DOE Joint Genome Institute"/>
            <person name="Lucas S."/>
            <person name="Copeland A."/>
            <person name="Lapidus A."/>
            <person name="Glavina del Rio T."/>
            <person name="Dalin E."/>
            <person name="Tice H."/>
            <person name="Bruce D."/>
            <person name="Goodwin L."/>
            <person name="Pitluck S."/>
            <person name="Saunders E."/>
            <person name="Brettin T."/>
            <person name="Detter J.C."/>
            <person name="Han C."/>
            <person name="Larimer F."/>
            <person name="Land M."/>
            <person name="Hauser L."/>
            <person name="Kyrpides N."/>
            <person name="Ovchinnikova G."/>
            <person name="Kostka J."/>
            <person name="Richardson P."/>
        </authorList>
    </citation>
    <scope>NUCLEOTIDE SEQUENCE [LARGE SCALE GENOMIC DNA]</scope>
    <source>
        <strain evidence="8">DSM 22248 / JCM 15807 / FRC-32</strain>
    </source>
</reference>
<dbReference type="GO" id="GO:0003677">
    <property type="term" value="F:DNA binding"/>
    <property type="evidence" value="ECO:0007669"/>
    <property type="project" value="UniProtKB-UniRule"/>
</dbReference>
<dbReference type="InterPro" id="IPR006358">
    <property type="entry name" value="Tscrpt_elong_fac_GreB"/>
</dbReference>
<dbReference type="PIRSF" id="PIRSF006092">
    <property type="entry name" value="GreA_GreB"/>
    <property type="match status" value="1"/>
</dbReference>
<dbReference type="HOGENOM" id="CLU_101379_3_0_7"/>
<dbReference type="SUPFAM" id="SSF46557">
    <property type="entry name" value="GreA transcript cleavage protein, N-terminal domain"/>
    <property type="match status" value="1"/>
</dbReference>
<dbReference type="PANTHER" id="PTHR30437:SF6">
    <property type="entry name" value="TRANSCRIPTION ELONGATION FACTOR GREB"/>
    <property type="match status" value="1"/>
</dbReference>
<evidence type="ECO:0000259" key="5">
    <source>
        <dbReference type="Pfam" id="PF01272"/>
    </source>
</evidence>
<dbReference type="Gene3D" id="3.10.50.30">
    <property type="entry name" value="Transcription elongation factor, GreA/GreB, C-terminal domain"/>
    <property type="match status" value="1"/>
</dbReference>
<dbReference type="InterPro" id="IPR036953">
    <property type="entry name" value="GreA/GreB_C_sf"/>
</dbReference>
<keyword evidence="7" id="KW-0251">Elongation factor</keyword>
<dbReference type="GO" id="GO:0032784">
    <property type="term" value="P:regulation of DNA-templated transcription elongation"/>
    <property type="evidence" value="ECO:0007669"/>
    <property type="project" value="UniProtKB-UniRule"/>
</dbReference>
<gene>
    <name evidence="4 7" type="primary">greB</name>
    <name evidence="7" type="ordered locus">Geob_3101</name>
</gene>
<dbReference type="RefSeq" id="WP_012648172.1">
    <property type="nucleotide sequence ID" value="NC_011979.1"/>
</dbReference>
<dbReference type="InterPro" id="IPR001437">
    <property type="entry name" value="Tscrpt_elong_fac_GreA/B_C"/>
</dbReference>
<dbReference type="AlphaFoldDB" id="B9M3M3"/>
<dbReference type="Pfam" id="PF03449">
    <property type="entry name" value="GreA_GreB_N"/>
    <property type="match status" value="1"/>
</dbReference>
<protein>
    <recommendedName>
        <fullName evidence="4">Transcription elongation factor GreB</fullName>
    </recommendedName>
    <alternativeName>
        <fullName evidence="4">Transcript cleavage factor GreB</fullName>
    </alternativeName>
</protein>
<keyword evidence="8" id="KW-1185">Reference proteome</keyword>
<accession>B9M3M3</accession>
<evidence type="ECO:0000256" key="1">
    <source>
        <dbReference type="ARBA" id="ARBA00023015"/>
    </source>
</evidence>
<dbReference type="FunFam" id="1.10.287.180:FF:000001">
    <property type="entry name" value="Transcription elongation factor GreA"/>
    <property type="match status" value="1"/>
</dbReference>
<dbReference type="InterPro" id="IPR036805">
    <property type="entry name" value="Tscrpt_elong_fac_GreA/B_N_sf"/>
</dbReference>